<sequence length="69" mass="7122">MIRPIMFASAAAVTMHPATCVAAAAQMMGQVMFVVVAGQTMHPVMTGGAVVGAAQMTLRAIDRLTTRSS</sequence>
<feature type="chain" id="PRO_5045330083" description="Secreted protein" evidence="2">
    <location>
        <begin position="24"/>
        <end position="69"/>
    </location>
</feature>
<keyword evidence="1" id="KW-1133">Transmembrane helix</keyword>
<reference evidence="3" key="1">
    <citation type="submission" date="2023-07" db="EMBL/GenBank/DDBJ databases">
        <title>Bacterial whole genome sequence for Sphingobium sp. HBC34.</title>
        <authorList>
            <person name="Le V."/>
            <person name="Ko S.-R."/>
            <person name="Ahn C.-Y."/>
            <person name="Oh H.-M."/>
        </authorList>
    </citation>
    <scope>NUCLEOTIDE SEQUENCE</scope>
    <source>
        <strain evidence="3">HBC34</strain>
    </source>
</reference>
<keyword evidence="2" id="KW-0732">Signal</keyword>
<evidence type="ECO:0000313" key="3">
    <source>
        <dbReference type="EMBL" id="MDO7837165.1"/>
    </source>
</evidence>
<protein>
    <recommendedName>
        <fullName evidence="5">Secreted protein</fullName>
    </recommendedName>
</protein>
<feature type="transmembrane region" description="Helical" evidence="1">
    <location>
        <begin position="32"/>
        <end position="54"/>
    </location>
</feature>
<evidence type="ECO:0008006" key="5">
    <source>
        <dbReference type="Google" id="ProtNLM"/>
    </source>
</evidence>
<dbReference type="EMBL" id="JAUQOM010000017">
    <property type="protein sequence ID" value="MDO7837165.1"/>
    <property type="molecule type" value="Genomic_DNA"/>
</dbReference>
<name>A0ABT8ZRJ2_9SPHN</name>
<organism evidence="3 4">
    <name type="scientific">Sphingobium cyanobacteriorum</name>
    <dbReference type="NCBI Taxonomy" id="3063954"/>
    <lineage>
        <taxon>Bacteria</taxon>
        <taxon>Pseudomonadati</taxon>
        <taxon>Pseudomonadota</taxon>
        <taxon>Alphaproteobacteria</taxon>
        <taxon>Sphingomonadales</taxon>
        <taxon>Sphingomonadaceae</taxon>
        <taxon>Sphingobium</taxon>
    </lineage>
</organism>
<keyword evidence="4" id="KW-1185">Reference proteome</keyword>
<evidence type="ECO:0000313" key="4">
    <source>
        <dbReference type="Proteomes" id="UP001176471"/>
    </source>
</evidence>
<accession>A0ABT8ZRJ2</accession>
<keyword evidence="1" id="KW-0472">Membrane</keyword>
<dbReference type="Proteomes" id="UP001176471">
    <property type="component" value="Unassembled WGS sequence"/>
</dbReference>
<dbReference type="RefSeq" id="WP_304537470.1">
    <property type="nucleotide sequence ID" value="NZ_JAUQOM010000017.1"/>
</dbReference>
<evidence type="ECO:0000256" key="2">
    <source>
        <dbReference type="SAM" id="SignalP"/>
    </source>
</evidence>
<keyword evidence="1" id="KW-0812">Transmembrane</keyword>
<gene>
    <name evidence="3" type="ORF">Q4610_19140</name>
</gene>
<comment type="caution">
    <text evidence="3">The sequence shown here is derived from an EMBL/GenBank/DDBJ whole genome shotgun (WGS) entry which is preliminary data.</text>
</comment>
<proteinExistence type="predicted"/>
<evidence type="ECO:0000256" key="1">
    <source>
        <dbReference type="SAM" id="Phobius"/>
    </source>
</evidence>
<feature type="signal peptide" evidence="2">
    <location>
        <begin position="1"/>
        <end position="23"/>
    </location>
</feature>